<feature type="compositionally biased region" description="Basic and acidic residues" evidence="6">
    <location>
        <begin position="339"/>
        <end position="349"/>
    </location>
</feature>
<dbReference type="PROSITE" id="PS51849">
    <property type="entry name" value="RSGI_N"/>
    <property type="match status" value="1"/>
</dbReference>
<feature type="compositionally biased region" description="Low complexity" evidence="6">
    <location>
        <begin position="305"/>
        <end position="316"/>
    </location>
</feature>
<evidence type="ECO:0000256" key="7">
    <source>
        <dbReference type="SAM" id="Phobius"/>
    </source>
</evidence>
<evidence type="ECO:0000259" key="8">
    <source>
        <dbReference type="PROSITE" id="PS51849"/>
    </source>
</evidence>
<feature type="compositionally biased region" description="Polar residues" evidence="6">
    <location>
        <begin position="328"/>
        <end position="338"/>
    </location>
</feature>
<dbReference type="OrthoDB" id="9800626at2"/>
<name>A0A345PF94_9BACI</name>
<feature type="compositionally biased region" description="Basic and acidic residues" evidence="6">
    <location>
        <begin position="317"/>
        <end position="327"/>
    </location>
</feature>
<evidence type="ECO:0000256" key="4">
    <source>
        <dbReference type="ARBA" id="ARBA00022989"/>
    </source>
</evidence>
<dbReference type="Proteomes" id="UP000253908">
    <property type="component" value="Chromosome"/>
</dbReference>
<dbReference type="InterPro" id="IPR024449">
    <property type="entry name" value="Anti-sigma_RsgI_N"/>
</dbReference>
<evidence type="ECO:0000256" key="6">
    <source>
        <dbReference type="SAM" id="MobiDB-lite"/>
    </source>
</evidence>
<reference evidence="10" key="1">
    <citation type="submission" date="2017-11" db="EMBL/GenBank/DDBJ databases">
        <authorList>
            <person name="Zhu W."/>
        </authorList>
    </citation>
    <scope>NUCLEOTIDE SEQUENCE [LARGE SCALE GENOMIC DNA]</scope>
    <source>
        <strain evidence="10">160</strain>
    </source>
</reference>
<feature type="compositionally biased region" description="Basic and acidic residues" evidence="6">
    <location>
        <begin position="275"/>
        <end position="304"/>
    </location>
</feature>
<feature type="compositionally biased region" description="Basic and acidic residues" evidence="6">
    <location>
        <begin position="257"/>
        <end position="267"/>
    </location>
</feature>
<dbReference type="InterPro" id="IPR055431">
    <property type="entry name" value="RsgI_M"/>
</dbReference>
<feature type="compositionally biased region" description="Basic and acidic residues" evidence="6">
    <location>
        <begin position="374"/>
        <end position="400"/>
    </location>
</feature>
<feature type="transmembrane region" description="Helical" evidence="7">
    <location>
        <begin position="64"/>
        <end position="81"/>
    </location>
</feature>
<feature type="domain" description="RsgI N-terminal anti-sigma" evidence="8">
    <location>
        <begin position="2"/>
        <end position="50"/>
    </location>
</feature>
<dbReference type="KEGG" id="ocn:CUC15_07000"/>
<keyword evidence="2" id="KW-1003">Cell membrane</keyword>
<keyword evidence="3 7" id="KW-0812">Transmembrane</keyword>
<evidence type="ECO:0000256" key="3">
    <source>
        <dbReference type="ARBA" id="ARBA00022692"/>
    </source>
</evidence>
<sequence length="400" mass="46628">MKKGIVMERHQQFIILMTEEGEFEKGIALVKNPKIGEEVQYRPLKSKQRKPNFHLSKFNSPMKLLPMVSIILLLMLPFYLIPGNNETFAYVMIDINPSIELEVDGQYHVQNIRPLNKDAETIVEQLENVKDEKLEIIIDRIMSKSEQTGLINDEKNMLVGISFVDENADQTFSENLHQFSDEDVSDWNIATFIVPKNVRDEALVNNISMNKAMSETMNESNVDEAIIDEKEKMIINSFYHNEQKDKNPKLIEAAEEKEQVHIEEKTPSTDIEIDAENREFKVKATGEKAKEEKEKPIPNYEIKHNSNANHNSLNNNKVKEQKSKDKPNANQNDQSNQNKDMKVKQEKKNNQPNHQDSKKHKEKHEKKNQNNKVNIDKHKNKQYDEKNNENDHHHNDNNKN</sequence>
<evidence type="ECO:0000256" key="2">
    <source>
        <dbReference type="ARBA" id="ARBA00022475"/>
    </source>
</evidence>
<evidence type="ECO:0000256" key="1">
    <source>
        <dbReference type="ARBA" id="ARBA00004162"/>
    </source>
</evidence>
<proteinExistence type="predicted"/>
<protein>
    <recommendedName>
        <fullName evidence="8">RsgI N-terminal anti-sigma domain-containing protein</fullName>
    </recommendedName>
</protein>
<keyword evidence="10" id="KW-1185">Reference proteome</keyword>
<accession>A0A345PF94</accession>
<dbReference type="RefSeq" id="WP_114915971.1">
    <property type="nucleotide sequence ID" value="NZ_CP024848.1"/>
</dbReference>
<evidence type="ECO:0000313" key="10">
    <source>
        <dbReference type="Proteomes" id="UP000253908"/>
    </source>
</evidence>
<dbReference type="GO" id="GO:0005886">
    <property type="term" value="C:plasma membrane"/>
    <property type="evidence" value="ECO:0007669"/>
    <property type="project" value="UniProtKB-SubCell"/>
</dbReference>
<keyword evidence="5 7" id="KW-0472">Membrane</keyword>
<dbReference type="Pfam" id="PF12791">
    <property type="entry name" value="RsgI_N"/>
    <property type="match status" value="1"/>
</dbReference>
<feature type="region of interest" description="Disordered" evidence="6">
    <location>
        <begin position="257"/>
        <end position="400"/>
    </location>
</feature>
<dbReference type="EMBL" id="CP024848">
    <property type="protein sequence ID" value="AXI08674.1"/>
    <property type="molecule type" value="Genomic_DNA"/>
</dbReference>
<keyword evidence="4 7" id="KW-1133">Transmembrane helix</keyword>
<dbReference type="Pfam" id="PF23750">
    <property type="entry name" value="RsgI_M"/>
    <property type="match status" value="1"/>
</dbReference>
<dbReference type="AlphaFoldDB" id="A0A345PF94"/>
<feature type="compositionally biased region" description="Basic residues" evidence="6">
    <location>
        <begin position="357"/>
        <end position="366"/>
    </location>
</feature>
<comment type="subcellular location">
    <subcellularLocation>
        <location evidence="1">Cell membrane</location>
        <topology evidence="1">Single-pass membrane protein</topology>
    </subcellularLocation>
</comment>
<evidence type="ECO:0000313" key="9">
    <source>
        <dbReference type="EMBL" id="AXI08674.1"/>
    </source>
</evidence>
<gene>
    <name evidence="9" type="ORF">CUC15_07000</name>
</gene>
<organism evidence="9 10">
    <name type="scientific">Oceanobacillus zhaokaii</name>
    <dbReference type="NCBI Taxonomy" id="2052660"/>
    <lineage>
        <taxon>Bacteria</taxon>
        <taxon>Bacillati</taxon>
        <taxon>Bacillota</taxon>
        <taxon>Bacilli</taxon>
        <taxon>Bacillales</taxon>
        <taxon>Bacillaceae</taxon>
        <taxon>Oceanobacillus</taxon>
    </lineage>
</organism>
<evidence type="ECO:0000256" key="5">
    <source>
        <dbReference type="ARBA" id="ARBA00023136"/>
    </source>
</evidence>